<dbReference type="Pfam" id="PF00814">
    <property type="entry name" value="TsaD"/>
    <property type="match status" value="1"/>
</dbReference>
<dbReference type="InterPro" id="IPR000905">
    <property type="entry name" value="Gcp-like_dom"/>
</dbReference>
<dbReference type="Gene3D" id="3.30.420.40">
    <property type="match status" value="1"/>
</dbReference>
<evidence type="ECO:0000256" key="1">
    <source>
        <dbReference type="SAM" id="MobiDB-lite"/>
    </source>
</evidence>
<evidence type="ECO:0000313" key="4">
    <source>
        <dbReference type="Proteomes" id="UP001240643"/>
    </source>
</evidence>
<organism evidence="3 4">
    <name type="scientific">Mycoplasmoides fastidiosum</name>
    <dbReference type="NCBI Taxonomy" id="92758"/>
    <lineage>
        <taxon>Bacteria</taxon>
        <taxon>Bacillati</taxon>
        <taxon>Mycoplasmatota</taxon>
        <taxon>Mycoplasmoidales</taxon>
        <taxon>Mycoplasmoidaceae</taxon>
        <taxon>Mycoplasmoides</taxon>
    </lineage>
</organism>
<dbReference type="EMBL" id="JAUSWO010000001">
    <property type="protein sequence ID" value="MDQ0513826.1"/>
    <property type="molecule type" value="Genomic_DNA"/>
</dbReference>
<keyword evidence="4" id="KW-1185">Reference proteome</keyword>
<dbReference type="Proteomes" id="UP001240643">
    <property type="component" value="Unassembled WGS sequence"/>
</dbReference>
<dbReference type="RefSeq" id="WP_256547477.1">
    <property type="nucleotide sequence ID" value="NZ_CP101809.1"/>
</dbReference>
<evidence type="ECO:0000313" key="3">
    <source>
        <dbReference type="EMBL" id="MDQ0513826.1"/>
    </source>
</evidence>
<sequence>MNNKKNEYALYLGPLKNDVILALVTITPKSISLKSQKFPQNQISESLLNNVRQFLTQNNLSKNDINAIYVNNGPSRFNSDRLITLTAKTLACFGRVPLYAMGNLELHLLAANARAITIDVDQDNAFLAYKENGQVKQFYLAKDKISRLLETSRINPIKIPWMTIEEHQDILLRTIQSFKLIEDPATLGANYVKPPLKNDPKMHIDSSKVDSLKNE</sequence>
<comment type="caution">
    <text evidence="3">The sequence shown here is derived from an EMBL/GenBank/DDBJ whole genome shotgun (WGS) entry which is preliminary data.</text>
</comment>
<accession>A0ABU0LYN9</accession>
<protein>
    <submittedName>
        <fullName evidence="3">tRNA A37 threonylcarbamoyladenosine modification protein TsaB</fullName>
    </submittedName>
</protein>
<feature type="domain" description="Gcp-like" evidence="2">
    <location>
        <begin position="43"/>
        <end position="114"/>
    </location>
</feature>
<gene>
    <name evidence="3" type="ORF">J2Z62_000264</name>
</gene>
<dbReference type="SUPFAM" id="SSF53067">
    <property type="entry name" value="Actin-like ATPase domain"/>
    <property type="match status" value="1"/>
</dbReference>
<reference evidence="3" key="1">
    <citation type="submission" date="2023-07" db="EMBL/GenBank/DDBJ databases">
        <title>Genomic Encyclopedia of Type Strains, Phase IV (KMG-IV): sequencing the most valuable type-strain genomes for metagenomic binning, comparative biology and taxonomic classification.</title>
        <authorList>
            <person name="Goeker M."/>
        </authorList>
    </citation>
    <scope>NUCLEOTIDE SEQUENCE [LARGE SCALE GENOMIC DNA]</scope>
    <source>
        <strain evidence="3">DSM 21204</strain>
    </source>
</reference>
<evidence type="ECO:0000259" key="2">
    <source>
        <dbReference type="Pfam" id="PF00814"/>
    </source>
</evidence>
<proteinExistence type="predicted"/>
<name>A0ABU0LYN9_9BACT</name>
<feature type="region of interest" description="Disordered" evidence="1">
    <location>
        <begin position="192"/>
        <end position="215"/>
    </location>
</feature>
<feature type="compositionally biased region" description="Basic and acidic residues" evidence="1">
    <location>
        <begin position="196"/>
        <end position="215"/>
    </location>
</feature>
<dbReference type="InterPro" id="IPR043129">
    <property type="entry name" value="ATPase_NBD"/>
</dbReference>